<dbReference type="EMBL" id="JAAKZW010000011">
    <property type="protein sequence ID" value="NGO75261.1"/>
    <property type="molecule type" value="Genomic_DNA"/>
</dbReference>
<organism evidence="2 3">
    <name type="scientific">Streptomyces mesophilus</name>
    <dbReference type="NCBI Taxonomy" id="1775132"/>
    <lineage>
        <taxon>Bacteria</taxon>
        <taxon>Bacillati</taxon>
        <taxon>Actinomycetota</taxon>
        <taxon>Actinomycetes</taxon>
        <taxon>Kitasatosporales</taxon>
        <taxon>Streptomycetaceae</taxon>
        <taxon>Streptomyces</taxon>
    </lineage>
</organism>
<protein>
    <submittedName>
        <fullName evidence="2">Methyltransferase domain-containing protein</fullName>
    </submittedName>
</protein>
<dbReference type="SUPFAM" id="SSF53335">
    <property type="entry name" value="S-adenosyl-L-methionine-dependent methyltransferases"/>
    <property type="match status" value="1"/>
</dbReference>
<gene>
    <name evidence="2" type="ORF">G6045_06155</name>
</gene>
<feature type="domain" description="Methyltransferase type 11" evidence="1">
    <location>
        <begin position="2"/>
        <end position="79"/>
    </location>
</feature>
<dbReference type="Pfam" id="PF08241">
    <property type="entry name" value="Methyltransf_11"/>
    <property type="match status" value="1"/>
</dbReference>
<evidence type="ECO:0000313" key="3">
    <source>
        <dbReference type="Proteomes" id="UP000481109"/>
    </source>
</evidence>
<keyword evidence="2" id="KW-0808">Transferase</keyword>
<evidence type="ECO:0000313" key="2">
    <source>
        <dbReference type="EMBL" id="NGO75261.1"/>
    </source>
</evidence>
<dbReference type="AlphaFoldDB" id="A0A6G4XF36"/>
<accession>A0A6G4XF36</accession>
<dbReference type="GO" id="GO:0008757">
    <property type="term" value="F:S-adenosylmethionine-dependent methyltransferase activity"/>
    <property type="evidence" value="ECO:0007669"/>
    <property type="project" value="InterPro"/>
</dbReference>
<keyword evidence="3" id="KW-1185">Reference proteome</keyword>
<dbReference type="CDD" id="cd02440">
    <property type="entry name" value="AdoMet_MTases"/>
    <property type="match status" value="1"/>
</dbReference>
<sequence>MAKDGYAVDLIDPVERHITTARAAGLNAELGDARRLAAPDASYDVVLLFGPLYHLLERGERDQALTEAKRVLKPGGLLAAAGVNRYASLFEHTSYQHLHTERMLHSISTILERHFHDGQKAFTKMYFHRGEQLLQEVAEAGFERTAVFGIEGPTWAMLKAVEQHTKEPLDIESGLFQSAPTAARLAEPYPELLAASSHLLTVGHRP</sequence>
<dbReference type="InterPro" id="IPR013216">
    <property type="entry name" value="Methyltransf_11"/>
</dbReference>
<dbReference type="InterPro" id="IPR029063">
    <property type="entry name" value="SAM-dependent_MTases_sf"/>
</dbReference>
<proteinExistence type="predicted"/>
<reference evidence="2 3" key="1">
    <citation type="submission" date="2020-02" db="EMBL/GenBank/DDBJ databases">
        <title>Whole-genome analyses of novel actinobacteria.</title>
        <authorList>
            <person name="Sahin N."/>
            <person name="Tokatli A."/>
        </authorList>
    </citation>
    <scope>NUCLEOTIDE SEQUENCE [LARGE SCALE GENOMIC DNA]</scope>
    <source>
        <strain evidence="2 3">YC504</strain>
    </source>
</reference>
<keyword evidence="2" id="KW-0489">Methyltransferase</keyword>
<dbReference type="Gene3D" id="3.40.50.150">
    <property type="entry name" value="Vaccinia Virus protein VP39"/>
    <property type="match status" value="1"/>
</dbReference>
<dbReference type="GO" id="GO:0032259">
    <property type="term" value="P:methylation"/>
    <property type="evidence" value="ECO:0007669"/>
    <property type="project" value="UniProtKB-KW"/>
</dbReference>
<evidence type="ECO:0000259" key="1">
    <source>
        <dbReference type="Pfam" id="PF08241"/>
    </source>
</evidence>
<comment type="caution">
    <text evidence="2">The sequence shown here is derived from an EMBL/GenBank/DDBJ whole genome shotgun (WGS) entry which is preliminary data.</text>
</comment>
<name>A0A6G4XF36_9ACTN</name>
<dbReference type="Proteomes" id="UP000481109">
    <property type="component" value="Unassembled WGS sequence"/>
</dbReference>